<dbReference type="Gene3D" id="1.10.286.20">
    <property type="match status" value="1"/>
</dbReference>
<evidence type="ECO:0000256" key="6">
    <source>
        <dbReference type="HAMAP-Rule" id="MF_00050"/>
    </source>
</evidence>
<evidence type="ECO:0000256" key="2">
    <source>
        <dbReference type="ARBA" id="ARBA00016956"/>
    </source>
</evidence>
<dbReference type="NCBIfam" id="TIGR00116">
    <property type="entry name" value="tsf"/>
    <property type="match status" value="1"/>
</dbReference>
<dbReference type="InterPro" id="IPR009060">
    <property type="entry name" value="UBA-like_sf"/>
</dbReference>
<gene>
    <name evidence="6" type="primary">tsf</name>
    <name evidence="10" type="ORF">AVDCRST_MAG39-154</name>
</gene>
<dbReference type="AlphaFoldDB" id="A0A6J4RTZ3"/>
<dbReference type="InterPro" id="IPR018101">
    <property type="entry name" value="Transl_elong_Ts_CS"/>
</dbReference>
<evidence type="ECO:0000256" key="4">
    <source>
        <dbReference type="ARBA" id="ARBA00022768"/>
    </source>
</evidence>
<dbReference type="FunFam" id="1.10.8.10:FF:000001">
    <property type="entry name" value="Elongation factor Ts"/>
    <property type="match status" value="1"/>
</dbReference>
<dbReference type="HAMAP" id="MF_00050">
    <property type="entry name" value="EF_Ts"/>
    <property type="match status" value="1"/>
</dbReference>
<dbReference type="GO" id="GO:0005737">
    <property type="term" value="C:cytoplasm"/>
    <property type="evidence" value="ECO:0007669"/>
    <property type="project" value="UniProtKB-SubCell"/>
</dbReference>
<dbReference type="PANTHER" id="PTHR11741:SF0">
    <property type="entry name" value="ELONGATION FACTOR TS, MITOCHONDRIAL"/>
    <property type="match status" value="1"/>
</dbReference>
<dbReference type="CDD" id="cd14275">
    <property type="entry name" value="UBA_EF-Ts"/>
    <property type="match status" value="1"/>
</dbReference>
<dbReference type="PROSITE" id="PS01126">
    <property type="entry name" value="EF_TS_1"/>
    <property type="match status" value="1"/>
</dbReference>
<evidence type="ECO:0000313" key="10">
    <source>
        <dbReference type="EMBL" id="CAA9480937.1"/>
    </source>
</evidence>
<keyword evidence="5 6" id="KW-0648">Protein biosynthesis</keyword>
<reference evidence="10" key="1">
    <citation type="submission" date="2020-02" db="EMBL/GenBank/DDBJ databases">
        <authorList>
            <person name="Meier V. D."/>
        </authorList>
    </citation>
    <scope>NUCLEOTIDE SEQUENCE</scope>
    <source>
        <strain evidence="10">AVDCRST_MAG39</strain>
    </source>
</reference>
<feature type="domain" description="Translation elongation factor EFTs/EF1B dimerisation" evidence="9">
    <location>
        <begin position="71"/>
        <end position="289"/>
    </location>
</feature>
<dbReference type="InterPro" id="IPR036402">
    <property type="entry name" value="EF-Ts_dimer_sf"/>
</dbReference>
<dbReference type="Pfam" id="PF00889">
    <property type="entry name" value="EF_TS"/>
    <property type="match status" value="1"/>
</dbReference>
<dbReference type="InterPro" id="IPR001816">
    <property type="entry name" value="Transl_elong_EFTs/EF1B"/>
</dbReference>
<dbReference type="Gene3D" id="1.10.8.10">
    <property type="entry name" value="DNA helicase RuvA subunit, C-terminal domain"/>
    <property type="match status" value="1"/>
</dbReference>
<organism evidence="10">
    <name type="scientific">uncultured Sphingomonadaceae bacterium</name>
    <dbReference type="NCBI Taxonomy" id="169976"/>
    <lineage>
        <taxon>Bacteria</taxon>
        <taxon>Pseudomonadati</taxon>
        <taxon>Pseudomonadota</taxon>
        <taxon>Alphaproteobacteria</taxon>
        <taxon>Sphingomonadales</taxon>
        <taxon>Sphingomonadaceae</taxon>
        <taxon>environmental samples</taxon>
    </lineage>
</organism>
<dbReference type="SUPFAM" id="SSF54713">
    <property type="entry name" value="Elongation factor Ts (EF-Ts), dimerisation domain"/>
    <property type="match status" value="1"/>
</dbReference>
<name>A0A6J4RTZ3_9SPHN</name>
<evidence type="ECO:0000256" key="1">
    <source>
        <dbReference type="ARBA" id="ARBA00005532"/>
    </source>
</evidence>
<protein>
    <recommendedName>
        <fullName evidence="2 6">Elongation factor Ts</fullName>
        <shortName evidence="6">EF-Ts</shortName>
    </recommendedName>
</protein>
<evidence type="ECO:0000259" key="9">
    <source>
        <dbReference type="Pfam" id="PF00889"/>
    </source>
</evidence>
<sequence>MAEITAATVKALRERTGAGMMDCKKALAETNGEMEPAIDWLRTKGLAAAAKKAGRTAAEGLVGVAVRGNRGAAVEVNSETDFVAKNEQFQGFVRDVAGLALETGDGVDALLGAAYPAGGGTVGEVLTANIATIGENQSLRRAAVVEVSEGVVVSYVHNSAAPNLGKIGVLVGLASPASADVLEPLAKQIAMHIAAAAPLALEEGGLDAGLIERERAIATEKANESGKPANIVEKMVDGAIAKYRKENALLSQLFVMDNKTRVADVVAAAAKQAGQPIALTSYVRFQLGEGIERAESDFAAEVAATAGLNKEKEPEPQA</sequence>
<dbReference type="EMBL" id="CADCVW010000010">
    <property type="protein sequence ID" value="CAA9480937.1"/>
    <property type="molecule type" value="Genomic_DNA"/>
</dbReference>
<keyword evidence="4 6" id="KW-0251">Elongation factor</keyword>
<comment type="subcellular location">
    <subcellularLocation>
        <location evidence="6 8">Cytoplasm</location>
    </subcellularLocation>
</comment>
<feature type="region of interest" description="Involved in Mg(2+) ion dislocation from EF-Tu" evidence="6">
    <location>
        <begin position="80"/>
        <end position="83"/>
    </location>
</feature>
<dbReference type="InterPro" id="IPR014039">
    <property type="entry name" value="Transl_elong_EFTs/EF1B_dimer"/>
</dbReference>
<proteinExistence type="inferred from homology"/>
<dbReference type="PANTHER" id="PTHR11741">
    <property type="entry name" value="ELONGATION FACTOR TS"/>
    <property type="match status" value="1"/>
</dbReference>
<accession>A0A6J4RTZ3</accession>
<keyword evidence="3 6" id="KW-0963">Cytoplasm</keyword>
<dbReference type="PROSITE" id="PS01127">
    <property type="entry name" value="EF_TS_2"/>
    <property type="match status" value="1"/>
</dbReference>
<evidence type="ECO:0000256" key="5">
    <source>
        <dbReference type="ARBA" id="ARBA00022917"/>
    </source>
</evidence>
<evidence type="ECO:0000256" key="8">
    <source>
        <dbReference type="RuleBase" id="RU000643"/>
    </source>
</evidence>
<evidence type="ECO:0000256" key="7">
    <source>
        <dbReference type="RuleBase" id="RU000642"/>
    </source>
</evidence>
<dbReference type="GO" id="GO:0003746">
    <property type="term" value="F:translation elongation factor activity"/>
    <property type="evidence" value="ECO:0007669"/>
    <property type="project" value="UniProtKB-UniRule"/>
</dbReference>
<dbReference type="Gene3D" id="3.30.479.20">
    <property type="entry name" value="Elongation factor Ts, dimerisation domain"/>
    <property type="match status" value="2"/>
</dbReference>
<dbReference type="SUPFAM" id="SSF46934">
    <property type="entry name" value="UBA-like"/>
    <property type="match status" value="1"/>
</dbReference>
<comment type="similarity">
    <text evidence="1 6 7">Belongs to the EF-Ts family.</text>
</comment>
<comment type="function">
    <text evidence="6 7">Associates with the EF-Tu.GDP complex and induces the exchange of GDP to GTP. It remains bound to the aminoacyl-tRNA.EF-Tu.GTP complex up to the GTP hydrolysis stage on the ribosome.</text>
</comment>
<evidence type="ECO:0000256" key="3">
    <source>
        <dbReference type="ARBA" id="ARBA00022490"/>
    </source>
</evidence>